<accession>A0A8S5PC40</accession>
<organism evidence="1">
    <name type="scientific">Siphoviridae sp. ctmpG14</name>
    <dbReference type="NCBI Taxonomy" id="2825654"/>
    <lineage>
        <taxon>Viruses</taxon>
        <taxon>Duplodnaviria</taxon>
        <taxon>Heunggongvirae</taxon>
        <taxon>Uroviricota</taxon>
        <taxon>Caudoviricetes</taxon>
    </lineage>
</organism>
<reference evidence="1" key="1">
    <citation type="journal article" date="2021" name="Proc. Natl. Acad. Sci. U.S.A.">
        <title>A Catalog of Tens of Thousands of Viruses from Human Metagenomes Reveals Hidden Associations with Chronic Diseases.</title>
        <authorList>
            <person name="Tisza M.J."/>
            <person name="Buck C.B."/>
        </authorList>
    </citation>
    <scope>NUCLEOTIDE SEQUENCE</scope>
    <source>
        <strain evidence="1">CtmpG14</strain>
    </source>
</reference>
<evidence type="ECO:0000313" key="1">
    <source>
        <dbReference type="EMBL" id="DAE04248.1"/>
    </source>
</evidence>
<name>A0A8S5PC40_9CAUD</name>
<proteinExistence type="predicted"/>
<dbReference type="EMBL" id="BK015384">
    <property type="protein sequence ID" value="DAE04248.1"/>
    <property type="molecule type" value="Genomic_DNA"/>
</dbReference>
<sequence>MTKILGVYFPKDADLYAQRQTNIYEQFLKALEAIIFGIRGSNMPITPSVIKKAEIEFERHKQIAIDLLSEGDMLYPFENAKFLQALYVRENRFFEANKATFLSAIKFGSLEVYHLFEAHGGFGLLAQQKSTEIRWTIRSANGSKLDACKAFYVDHRDFAYQTFIDMIVEENPDATEFGVTFEDPIMLAFNTEAIKRKDLADRNNERRKKFFHVGSNNWISGAGK</sequence>
<protein>
    <submittedName>
        <fullName evidence="1">Uncharacterized protein</fullName>
    </submittedName>
</protein>